<dbReference type="PANTHER" id="PTHR12860:SF0">
    <property type="entry name" value="SIGNAL RECOGNITION PARTICLE SUBUNIT SRP68"/>
    <property type="match status" value="1"/>
</dbReference>
<keyword evidence="8" id="KW-0687">Ribonucleoprotein</keyword>
<dbReference type="GO" id="GO:0005047">
    <property type="term" value="F:signal recognition particle binding"/>
    <property type="evidence" value="ECO:0007669"/>
    <property type="project" value="InterPro"/>
</dbReference>
<evidence type="ECO:0000256" key="7">
    <source>
        <dbReference type="ARBA" id="ARBA00023242"/>
    </source>
</evidence>
<reference evidence="11 12" key="1">
    <citation type="journal article" date="2020" name="J. Phycol.">
        <title>Comparative genome analysis reveals Cyanidiococcus gen. nov., a new extremophilic red algal genus sister to Cyanidioschyzon (Cyanidioschyzonaceae, Rhodophyta).</title>
        <authorList>
            <person name="Liu S.-L."/>
            <person name="Chiang Y.-R."/>
            <person name="Yoon H.S."/>
            <person name="Fu H.-Y."/>
        </authorList>
    </citation>
    <scope>NUCLEOTIDE SEQUENCE [LARGE SCALE GENOMIC DNA]</scope>
    <source>
        <strain evidence="11 12">THAL066</strain>
    </source>
</reference>
<dbReference type="Pfam" id="PF16969">
    <property type="entry name" value="SRP68"/>
    <property type="match status" value="2"/>
</dbReference>
<evidence type="ECO:0000256" key="10">
    <source>
        <dbReference type="SAM" id="MobiDB-lite"/>
    </source>
</evidence>
<keyword evidence="12" id="KW-1185">Reference proteome</keyword>
<gene>
    <name evidence="11" type="ORF">F1559_003274</name>
</gene>
<dbReference type="GO" id="GO:0005730">
    <property type="term" value="C:nucleolus"/>
    <property type="evidence" value="ECO:0007669"/>
    <property type="project" value="UniProtKB-SubCell"/>
</dbReference>
<evidence type="ECO:0000313" key="12">
    <source>
        <dbReference type="Proteomes" id="UP000530660"/>
    </source>
</evidence>
<feature type="compositionally biased region" description="Basic residues" evidence="10">
    <location>
        <begin position="29"/>
        <end position="43"/>
    </location>
</feature>
<name>A0A7J7IKG1_9RHOD</name>
<keyword evidence="7" id="KW-0539">Nucleus</keyword>
<organism evidence="11 12">
    <name type="scientific">Cyanidiococcus yangmingshanensis</name>
    <dbReference type="NCBI Taxonomy" id="2690220"/>
    <lineage>
        <taxon>Eukaryota</taxon>
        <taxon>Rhodophyta</taxon>
        <taxon>Bangiophyceae</taxon>
        <taxon>Cyanidiales</taxon>
        <taxon>Cyanidiaceae</taxon>
        <taxon>Cyanidiococcus</taxon>
    </lineage>
</organism>
<comment type="subcellular location">
    <subcellularLocation>
        <location evidence="1">Cytoplasm</location>
    </subcellularLocation>
    <subcellularLocation>
        <location evidence="2">Nucleus</location>
        <location evidence="2">Nucleolus</location>
    </subcellularLocation>
</comment>
<keyword evidence="4" id="KW-0963">Cytoplasm</keyword>
<feature type="region of interest" description="Disordered" evidence="10">
    <location>
        <begin position="1"/>
        <end position="64"/>
    </location>
</feature>
<feature type="compositionally biased region" description="Basic and acidic residues" evidence="10">
    <location>
        <begin position="1"/>
        <end position="11"/>
    </location>
</feature>
<evidence type="ECO:0000256" key="9">
    <source>
        <dbReference type="ARBA" id="ARBA00029498"/>
    </source>
</evidence>
<evidence type="ECO:0000256" key="8">
    <source>
        <dbReference type="ARBA" id="ARBA00023274"/>
    </source>
</evidence>
<comment type="caution">
    <text evidence="11">The sequence shown here is derived from an EMBL/GenBank/DDBJ whole genome shotgun (WGS) entry which is preliminary data.</text>
</comment>
<dbReference type="GO" id="GO:0005786">
    <property type="term" value="C:signal recognition particle, endoplasmic reticulum targeting"/>
    <property type="evidence" value="ECO:0007669"/>
    <property type="project" value="UniProtKB-KW"/>
</dbReference>
<dbReference type="InterPro" id="IPR026258">
    <property type="entry name" value="SRP68"/>
</dbReference>
<evidence type="ECO:0000256" key="1">
    <source>
        <dbReference type="ARBA" id="ARBA00004496"/>
    </source>
</evidence>
<evidence type="ECO:0000256" key="6">
    <source>
        <dbReference type="ARBA" id="ARBA00023135"/>
    </source>
</evidence>
<dbReference type="InterPro" id="IPR038253">
    <property type="entry name" value="SRP68_N_sf"/>
</dbReference>
<dbReference type="PANTHER" id="PTHR12860">
    <property type="entry name" value="SIGNAL RECOGNITION PARTICLE 68 KDA PROTEIN"/>
    <property type="match status" value="1"/>
</dbReference>
<comment type="similarity">
    <text evidence="3">Belongs to the SRP68 family.</text>
</comment>
<evidence type="ECO:0000256" key="4">
    <source>
        <dbReference type="ARBA" id="ARBA00022490"/>
    </source>
</evidence>
<evidence type="ECO:0000256" key="3">
    <source>
        <dbReference type="ARBA" id="ARBA00009352"/>
    </source>
</evidence>
<dbReference type="EMBL" id="VWRR01000006">
    <property type="protein sequence ID" value="KAF6003602.1"/>
    <property type="molecule type" value="Genomic_DNA"/>
</dbReference>
<keyword evidence="5" id="KW-0694">RNA-binding</keyword>
<dbReference type="Gene3D" id="1.10.3450.40">
    <property type="entry name" value="Signal recognition particle, SRP68 subunit, RNA-binding domain"/>
    <property type="match status" value="1"/>
</dbReference>
<protein>
    <recommendedName>
        <fullName evidence="9">Signal recognition particle subunit SRP68</fullName>
    </recommendedName>
</protein>
<dbReference type="AlphaFoldDB" id="A0A7J7IKG1"/>
<evidence type="ECO:0000256" key="5">
    <source>
        <dbReference type="ARBA" id="ARBA00022884"/>
    </source>
</evidence>
<keyword evidence="6" id="KW-0733">Signal recognition particle</keyword>
<accession>A0A7J7IKG1</accession>
<dbReference type="GO" id="GO:0006614">
    <property type="term" value="P:SRP-dependent cotranslational protein targeting to membrane"/>
    <property type="evidence" value="ECO:0007669"/>
    <property type="project" value="InterPro"/>
</dbReference>
<dbReference type="GO" id="GO:0030942">
    <property type="term" value="F:endoplasmic reticulum signal peptide binding"/>
    <property type="evidence" value="ECO:0007669"/>
    <property type="project" value="InterPro"/>
</dbReference>
<sequence>MARHKSSDQRRHAGASAAAAETSVETRSKHQGRRRTRSQRRRGTLAPVPALRKAKNLAPGSQTGSETIPFGPWAMLWHLQQLQERHGGDLGDLRGYATYCSKRLRSLRVRVAYTCSVSRRSSQYARARIDSKILREHAAGDRRFLEIGVLEAERAWAQAMDAKDQLMATVSRLGSVSEGNWSVSTELPSLSGAKQRRAHRLRRYFLRRLHRAAGLAERMLYAAVAARNCFAAWTIVELYAYTCWLWGLYLLEHGQAWSEALDLLQLARRFYQTLGDCIPLEANIASIHIRKIHQTYSLRVSDLDRLVQVSEREAGRLGAKDTKRSLTIWKRLDQVLVQRLLEQLHATKTCSNGIPDVMFGGKRPNQVPSKLSTPQTISWCGHTITVPSVPIESLLSRKQSVPSTSSSVSTSPAGSSQSLVELLAQAEHYKGRRMPKAIRIFDVILSHLDALLAEQPTDDDLRLFVAFWRYRKALALLQSCVQREKYDEALIWVQEIGDLFGISESLHETTEAVTTFLRARQAMHLAQFYWERFLGTERDVARDDALFMQLLARVYAFATQVLQLESSLLNGMSTSPQDSVRECTELMNVSLMDTETIRHILKEARGLKVRASAHFALEEEHMAEHLERATMLDAAGSLPKRYMQEHLTEYVTPDEIVRLPPALRPMTCKPFVLDLAFQEVRYPALPQARNERRGLLNRWFGR</sequence>
<evidence type="ECO:0000256" key="2">
    <source>
        <dbReference type="ARBA" id="ARBA00004604"/>
    </source>
</evidence>
<dbReference type="Proteomes" id="UP000530660">
    <property type="component" value="Unassembled WGS sequence"/>
</dbReference>
<proteinExistence type="inferred from homology"/>
<dbReference type="GO" id="GO:0008312">
    <property type="term" value="F:7S RNA binding"/>
    <property type="evidence" value="ECO:0007669"/>
    <property type="project" value="InterPro"/>
</dbReference>
<evidence type="ECO:0000313" key="11">
    <source>
        <dbReference type="EMBL" id="KAF6003602.1"/>
    </source>
</evidence>
<dbReference type="OrthoDB" id="10255118at2759"/>